<comment type="catalytic activity">
    <reaction evidence="7">
        <text>shikimate + ATP = 3-phosphoshikimate + ADP + H(+)</text>
        <dbReference type="Rhea" id="RHEA:13121"/>
        <dbReference type="ChEBI" id="CHEBI:15378"/>
        <dbReference type="ChEBI" id="CHEBI:30616"/>
        <dbReference type="ChEBI" id="CHEBI:36208"/>
        <dbReference type="ChEBI" id="CHEBI:145989"/>
        <dbReference type="ChEBI" id="CHEBI:456216"/>
        <dbReference type="EC" id="2.7.1.71"/>
    </reaction>
</comment>
<dbReference type="Proteomes" id="UP000185678">
    <property type="component" value="Unassembled WGS sequence"/>
</dbReference>
<feature type="binding site" evidence="7">
    <location>
        <position position="81"/>
    </location>
    <ligand>
        <name>substrate</name>
    </ligand>
</feature>
<dbReference type="SUPFAM" id="SSF52540">
    <property type="entry name" value="P-loop containing nucleoside triphosphate hydrolases"/>
    <property type="match status" value="1"/>
</dbReference>
<evidence type="ECO:0000313" key="10">
    <source>
        <dbReference type="Proteomes" id="UP000185678"/>
    </source>
</evidence>
<evidence type="ECO:0000256" key="1">
    <source>
        <dbReference type="ARBA" id="ARBA00022605"/>
    </source>
</evidence>
<keyword evidence="7" id="KW-0963">Cytoplasm</keyword>
<evidence type="ECO:0000256" key="8">
    <source>
        <dbReference type="SAM" id="MobiDB-lite"/>
    </source>
</evidence>
<proteinExistence type="inferred from homology"/>
<evidence type="ECO:0000256" key="3">
    <source>
        <dbReference type="ARBA" id="ARBA00022741"/>
    </source>
</evidence>
<evidence type="ECO:0000313" key="9">
    <source>
        <dbReference type="EMBL" id="SIS88696.1"/>
    </source>
</evidence>
<feature type="region of interest" description="Disordered" evidence="8">
    <location>
        <begin position="1"/>
        <end position="20"/>
    </location>
</feature>
<dbReference type="InterPro" id="IPR031322">
    <property type="entry name" value="Shikimate/glucono_kinase"/>
</dbReference>
<dbReference type="NCBIfam" id="NF010552">
    <property type="entry name" value="PRK13946.1"/>
    <property type="match status" value="1"/>
</dbReference>
<dbReference type="UniPathway" id="UPA00053">
    <property type="reaction ID" value="UER00088"/>
</dbReference>
<comment type="cofactor">
    <cofactor evidence="7">
        <name>Mg(2+)</name>
        <dbReference type="ChEBI" id="CHEBI:18420"/>
    </cofactor>
    <text evidence="7">Binds 1 Mg(2+) ion per subunit.</text>
</comment>
<comment type="subcellular location">
    <subcellularLocation>
        <location evidence="7">Cytoplasm</location>
    </subcellularLocation>
</comment>
<keyword evidence="3 7" id="KW-0547">Nucleotide-binding</keyword>
<dbReference type="GO" id="GO:0009073">
    <property type="term" value="P:aromatic amino acid family biosynthetic process"/>
    <property type="evidence" value="ECO:0007669"/>
    <property type="project" value="UniProtKB-KW"/>
</dbReference>
<comment type="function">
    <text evidence="7">Catalyzes the specific phosphorylation of the 3-hydroxyl group of shikimic acid using ATP as a cosubstrate.</text>
</comment>
<accession>A0A1N7MRE0</accession>
<protein>
    <recommendedName>
        <fullName evidence="7">Shikimate kinase</fullName>
        <shortName evidence="7">SK</shortName>
        <ecNumber evidence="7">2.7.1.71</ecNumber>
    </recommendedName>
</protein>
<reference evidence="9 10" key="1">
    <citation type="submission" date="2017-01" db="EMBL/GenBank/DDBJ databases">
        <authorList>
            <person name="Mah S.A."/>
            <person name="Swanson W.J."/>
            <person name="Moy G.W."/>
            <person name="Vacquier V.D."/>
        </authorList>
    </citation>
    <scope>NUCLEOTIDE SEQUENCE [LARGE SCALE GENOMIC DNA]</scope>
    <source>
        <strain evidence="9 10">DSM 11589</strain>
    </source>
</reference>
<sequence length="202" mass="21225">MSQGDGQTGGQDSPSSGLGPEAPLARSVVLIGLMGAGKSVVGRRLANVLGVPFVDADAAIEEAAGCTIAEIFARFGEPAFREGETRVISRLLEGPPCVLATGGGAYMNEDTRQNIAAHGTAIWLKADLDLLVRRTAGRSHRPLLNQGDPRQILGDLMARRYPVYAGADVVVQVSDESPDATCRRVLNALIGHLGHRLPLAIP</sequence>
<comment type="pathway">
    <text evidence="7">Metabolic intermediate biosynthesis; chorismate biosynthesis; chorismate from D-erythrose 4-phosphate and phosphoenolpyruvate: step 5/7.</text>
</comment>
<evidence type="ECO:0000256" key="7">
    <source>
        <dbReference type="HAMAP-Rule" id="MF_00109"/>
    </source>
</evidence>
<dbReference type="AlphaFoldDB" id="A0A1N7MRE0"/>
<feature type="binding site" evidence="7">
    <location>
        <position position="39"/>
    </location>
    <ligand>
        <name>Mg(2+)</name>
        <dbReference type="ChEBI" id="CHEBI:18420"/>
    </ligand>
</feature>
<dbReference type="InterPro" id="IPR000623">
    <property type="entry name" value="Shikimate_kinase/TSH1"/>
</dbReference>
<dbReference type="PANTHER" id="PTHR21087">
    <property type="entry name" value="SHIKIMATE KINASE"/>
    <property type="match status" value="1"/>
</dbReference>
<keyword evidence="5 7" id="KW-0067">ATP-binding</keyword>
<keyword evidence="2 7" id="KW-0808">Transferase</keyword>
<keyword evidence="10" id="KW-1185">Reference proteome</keyword>
<dbReference type="CDD" id="cd00464">
    <property type="entry name" value="SK"/>
    <property type="match status" value="1"/>
</dbReference>
<dbReference type="Gene3D" id="3.40.50.300">
    <property type="entry name" value="P-loop containing nucleotide triphosphate hydrolases"/>
    <property type="match status" value="1"/>
</dbReference>
<name>A0A1N7MRE0_9PROT</name>
<dbReference type="GO" id="GO:0008652">
    <property type="term" value="P:amino acid biosynthetic process"/>
    <property type="evidence" value="ECO:0007669"/>
    <property type="project" value="UniProtKB-KW"/>
</dbReference>
<feature type="binding site" evidence="7">
    <location>
        <begin position="35"/>
        <end position="40"/>
    </location>
    <ligand>
        <name>ATP</name>
        <dbReference type="ChEBI" id="CHEBI:30616"/>
    </ligand>
</feature>
<gene>
    <name evidence="7" type="primary">aroK</name>
    <name evidence="9" type="ORF">SAMN05421779_104300</name>
</gene>
<keyword evidence="7" id="KW-0460">Magnesium</keyword>
<evidence type="ECO:0000256" key="5">
    <source>
        <dbReference type="ARBA" id="ARBA00022840"/>
    </source>
</evidence>
<comment type="caution">
    <text evidence="7">Lacks conserved residue(s) required for the propagation of feature annotation.</text>
</comment>
<dbReference type="GO" id="GO:0004765">
    <property type="term" value="F:shikimate kinase activity"/>
    <property type="evidence" value="ECO:0007669"/>
    <property type="project" value="UniProtKB-UniRule"/>
</dbReference>
<dbReference type="PRINTS" id="PR01100">
    <property type="entry name" value="SHIKIMTKNASE"/>
</dbReference>
<keyword evidence="1 7" id="KW-0028">Amino-acid biosynthesis</keyword>
<dbReference type="HAMAP" id="MF_00109">
    <property type="entry name" value="Shikimate_kinase"/>
    <property type="match status" value="1"/>
</dbReference>
<feature type="binding site" evidence="7">
    <location>
        <position position="103"/>
    </location>
    <ligand>
        <name>substrate</name>
    </ligand>
</feature>
<organism evidence="9 10">
    <name type="scientific">Insolitispirillum peregrinum</name>
    <dbReference type="NCBI Taxonomy" id="80876"/>
    <lineage>
        <taxon>Bacteria</taxon>
        <taxon>Pseudomonadati</taxon>
        <taxon>Pseudomonadota</taxon>
        <taxon>Alphaproteobacteria</taxon>
        <taxon>Rhodospirillales</taxon>
        <taxon>Novispirillaceae</taxon>
        <taxon>Insolitispirillum</taxon>
    </lineage>
</organism>
<evidence type="ECO:0000256" key="4">
    <source>
        <dbReference type="ARBA" id="ARBA00022777"/>
    </source>
</evidence>
<dbReference type="GO" id="GO:0005829">
    <property type="term" value="C:cytosol"/>
    <property type="evidence" value="ECO:0007669"/>
    <property type="project" value="TreeGrafter"/>
</dbReference>
<comment type="subunit">
    <text evidence="7">Monomer.</text>
</comment>
<dbReference type="EC" id="2.7.1.71" evidence="7"/>
<feature type="binding site" evidence="7">
    <location>
        <position position="57"/>
    </location>
    <ligand>
        <name>substrate</name>
    </ligand>
</feature>
<dbReference type="PANTHER" id="PTHR21087:SF16">
    <property type="entry name" value="SHIKIMATE KINASE 1, CHLOROPLASTIC"/>
    <property type="match status" value="1"/>
</dbReference>
<dbReference type="STRING" id="80876.SAMN05421779_104300"/>
<evidence type="ECO:0000256" key="6">
    <source>
        <dbReference type="ARBA" id="ARBA00023141"/>
    </source>
</evidence>
<keyword evidence="6 7" id="KW-0057">Aromatic amino acid biosynthesis</keyword>
<comment type="similarity">
    <text evidence="7">Belongs to the shikimate kinase family.</text>
</comment>
<dbReference type="GO" id="GO:0009423">
    <property type="term" value="P:chorismate biosynthetic process"/>
    <property type="evidence" value="ECO:0007669"/>
    <property type="project" value="UniProtKB-UniRule"/>
</dbReference>
<feature type="binding site" evidence="7">
    <location>
        <position position="141"/>
    </location>
    <ligand>
        <name>ATP</name>
        <dbReference type="ChEBI" id="CHEBI:30616"/>
    </ligand>
</feature>
<feature type="compositionally biased region" description="Low complexity" evidence="8">
    <location>
        <begin position="1"/>
        <end position="17"/>
    </location>
</feature>
<dbReference type="GO" id="GO:0005524">
    <property type="term" value="F:ATP binding"/>
    <property type="evidence" value="ECO:0007669"/>
    <property type="project" value="UniProtKB-UniRule"/>
</dbReference>
<keyword evidence="4 7" id="KW-0418">Kinase</keyword>
<dbReference type="GO" id="GO:0000287">
    <property type="term" value="F:magnesium ion binding"/>
    <property type="evidence" value="ECO:0007669"/>
    <property type="project" value="UniProtKB-UniRule"/>
</dbReference>
<evidence type="ECO:0000256" key="2">
    <source>
        <dbReference type="ARBA" id="ARBA00022679"/>
    </source>
</evidence>
<keyword evidence="7" id="KW-0479">Metal-binding</keyword>
<feature type="binding site" evidence="7">
    <location>
        <position position="160"/>
    </location>
    <ligand>
        <name>substrate</name>
    </ligand>
</feature>
<dbReference type="InterPro" id="IPR027417">
    <property type="entry name" value="P-loop_NTPase"/>
</dbReference>
<dbReference type="Pfam" id="PF01202">
    <property type="entry name" value="SKI"/>
    <property type="match status" value="1"/>
</dbReference>
<dbReference type="EMBL" id="FTOA01000004">
    <property type="protein sequence ID" value="SIS88696.1"/>
    <property type="molecule type" value="Genomic_DNA"/>
</dbReference>